<evidence type="ECO:0000256" key="6">
    <source>
        <dbReference type="ARBA" id="ARBA00023033"/>
    </source>
</evidence>
<evidence type="ECO:0000256" key="3">
    <source>
        <dbReference type="ARBA" id="ARBA00022723"/>
    </source>
</evidence>
<dbReference type="InterPro" id="IPR001128">
    <property type="entry name" value="Cyt_P450"/>
</dbReference>
<keyword evidence="2 7" id="KW-0349">Heme</keyword>
<evidence type="ECO:0000256" key="5">
    <source>
        <dbReference type="ARBA" id="ARBA00023004"/>
    </source>
</evidence>
<evidence type="ECO:0000256" key="4">
    <source>
        <dbReference type="ARBA" id="ARBA00023002"/>
    </source>
</evidence>
<sequence length="401" mass="45874">MMQNKTEQHSGTIDPVATQPAEEILKGFSWFAHMRANAPVIYDWQVNIWHVFRYDDVYQVITDHDTFSSENVPNFSENLFLRDTIVARNPPDHRRLRHLINQAFTKRAITHMEDSIRQLTQEMLTKLLSQGKMDVVSDLAMPLTTNMIAAMLEIPFEDWHLVARWVKGTDGDTPPQNPKEIASVHNRLGQEMYDYIADLLRERRRNPREGLITALSTASNEDGVLSDDELLKFCVLLLVAGQETMQNLIVNTLYCLMKFPESYAQLRQQPALMPGAIEEVLRYLPPFWVSVRRTLVDTIVGQQAIPANAIINAWNASANHDSQYFSEPERFDIQRRPNRHLSFGHGVHFCLGAPLARLEASIILPMLLNQLKNVQPDPAIPTQITDGPLHHIRSLPIMFEV</sequence>
<dbReference type="PROSITE" id="PS00086">
    <property type="entry name" value="CYTOCHROME_P450"/>
    <property type="match status" value="1"/>
</dbReference>
<dbReference type="FunFam" id="1.10.630.10:FF:000018">
    <property type="entry name" value="Cytochrome P450 monooxygenase"/>
    <property type="match status" value="1"/>
</dbReference>
<dbReference type="GO" id="GO:0020037">
    <property type="term" value="F:heme binding"/>
    <property type="evidence" value="ECO:0007669"/>
    <property type="project" value="InterPro"/>
</dbReference>
<comment type="caution">
    <text evidence="8">The sequence shown here is derived from an EMBL/GenBank/DDBJ whole genome shotgun (WGS) entry which is preliminary data.</text>
</comment>
<name>A0A5J4KXS6_9CHLR</name>
<protein>
    <submittedName>
        <fullName evidence="8">Putative cytochrome P450 YjiB</fullName>
    </submittedName>
</protein>
<dbReference type="PRINTS" id="PR00385">
    <property type="entry name" value="P450"/>
</dbReference>
<keyword evidence="6 7" id="KW-0503">Monooxygenase</keyword>
<evidence type="ECO:0000313" key="9">
    <source>
        <dbReference type="Proteomes" id="UP000326912"/>
    </source>
</evidence>
<keyword evidence="9" id="KW-1185">Reference proteome</keyword>
<accession>A0A5J4KXS6</accession>
<dbReference type="PANTHER" id="PTHR46696">
    <property type="entry name" value="P450, PUTATIVE (EUROFUNG)-RELATED"/>
    <property type="match status" value="1"/>
</dbReference>
<gene>
    <name evidence="8" type="primary">yjiB_6</name>
    <name evidence="8" type="ORF">KDW_54630</name>
</gene>
<dbReference type="Pfam" id="PF00067">
    <property type="entry name" value="p450"/>
    <property type="match status" value="2"/>
</dbReference>
<comment type="similarity">
    <text evidence="1 7">Belongs to the cytochrome P450 family.</text>
</comment>
<keyword evidence="3 7" id="KW-0479">Metal-binding</keyword>
<evidence type="ECO:0000313" key="8">
    <source>
        <dbReference type="EMBL" id="GER91301.1"/>
    </source>
</evidence>
<dbReference type="InterPro" id="IPR017972">
    <property type="entry name" value="Cyt_P450_CS"/>
</dbReference>
<proteinExistence type="inferred from homology"/>
<evidence type="ECO:0000256" key="7">
    <source>
        <dbReference type="RuleBase" id="RU000461"/>
    </source>
</evidence>
<reference evidence="8 9" key="1">
    <citation type="submission" date="2019-10" db="EMBL/GenBank/DDBJ databases">
        <title>Dictyobacter vulcani sp. nov., within the class Ktedonobacteria, isolated from soil of volcanic Mt. Zao.</title>
        <authorList>
            <person name="Zheng Y."/>
            <person name="Wang C.M."/>
            <person name="Sakai Y."/>
            <person name="Abe K."/>
            <person name="Yokota A."/>
            <person name="Yabe S."/>
        </authorList>
    </citation>
    <scope>NUCLEOTIDE SEQUENCE [LARGE SCALE GENOMIC DNA]</scope>
    <source>
        <strain evidence="8 9">W12</strain>
    </source>
</reference>
<keyword evidence="5 7" id="KW-0408">Iron</keyword>
<dbReference type="RefSeq" id="WP_151758949.1">
    <property type="nucleotide sequence ID" value="NZ_BKZW01000003.1"/>
</dbReference>
<dbReference type="PRINTS" id="PR00359">
    <property type="entry name" value="BP450"/>
</dbReference>
<dbReference type="Gene3D" id="1.10.630.10">
    <property type="entry name" value="Cytochrome P450"/>
    <property type="match status" value="1"/>
</dbReference>
<dbReference type="InterPro" id="IPR002397">
    <property type="entry name" value="Cyt_P450_B"/>
</dbReference>
<dbReference type="AlphaFoldDB" id="A0A5J4KXS6"/>
<dbReference type="PANTHER" id="PTHR46696:SF1">
    <property type="entry name" value="CYTOCHROME P450 YJIB-RELATED"/>
    <property type="match status" value="1"/>
</dbReference>
<dbReference type="EMBL" id="BKZW01000003">
    <property type="protein sequence ID" value="GER91301.1"/>
    <property type="molecule type" value="Genomic_DNA"/>
</dbReference>
<dbReference type="GO" id="GO:0016705">
    <property type="term" value="F:oxidoreductase activity, acting on paired donors, with incorporation or reduction of molecular oxygen"/>
    <property type="evidence" value="ECO:0007669"/>
    <property type="project" value="InterPro"/>
</dbReference>
<evidence type="ECO:0000256" key="1">
    <source>
        <dbReference type="ARBA" id="ARBA00010617"/>
    </source>
</evidence>
<dbReference type="Proteomes" id="UP000326912">
    <property type="component" value="Unassembled WGS sequence"/>
</dbReference>
<dbReference type="GO" id="GO:0004497">
    <property type="term" value="F:monooxygenase activity"/>
    <property type="evidence" value="ECO:0007669"/>
    <property type="project" value="UniProtKB-KW"/>
</dbReference>
<dbReference type="SUPFAM" id="SSF48264">
    <property type="entry name" value="Cytochrome P450"/>
    <property type="match status" value="1"/>
</dbReference>
<dbReference type="InterPro" id="IPR036396">
    <property type="entry name" value="Cyt_P450_sf"/>
</dbReference>
<evidence type="ECO:0000256" key="2">
    <source>
        <dbReference type="ARBA" id="ARBA00022617"/>
    </source>
</evidence>
<keyword evidence="4 7" id="KW-0560">Oxidoreductase</keyword>
<organism evidence="8 9">
    <name type="scientific">Dictyobacter vulcani</name>
    <dbReference type="NCBI Taxonomy" id="2607529"/>
    <lineage>
        <taxon>Bacteria</taxon>
        <taxon>Bacillati</taxon>
        <taxon>Chloroflexota</taxon>
        <taxon>Ktedonobacteria</taxon>
        <taxon>Ktedonobacterales</taxon>
        <taxon>Dictyobacteraceae</taxon>
        <taxon>Dictyobacter</taxon>
    </lineage>
</organism>
<dbReference type="GO" id="GO:0005506">
    <property type="term" value="F:iron ion binding"/>
    <property type="evidence" value="ECO:0007669"/>
    <property type="project" value="InterPro"/>
</dbReference>